<dbReference type="InterPro" id="IPR006873">
    <property type="entry name" value="DUF620"/>
</dbReference>
<dbReference type="OrthoDB" id="1723335at2759"/>
<reference evidence="1 2" key="1">
    <citation type="submission" date="2019-12" db="EMBL/GenBank/DDBJ databases">
        <authorList>
            <person name="Alioto T."/>
            <person name="Alioto T."/>
            <person name="Gomez Garrido J."/>
        </authorList>
    </citation>
    <scope>NUCLEOTIDE SEQUENCE [LARGE SCALE GENOMIC DNA]</scope>
</reference>
<dbReference type="Pfam" id="PF04788">
    <property type="entry name" value="DUF620"/>
    <property type="match status" value="1"/>
</dbReference>
<accession>A0A8S0T973</accession>
<protein>
    <submittedName>
        <fullName evidence="1">Uncharacterized protein</fullName>
    </submittedName>
</protein>
<dbReference type="Proteomes" id="UP000594638">
    <property type="component" value="Unassembled WGS sequence"/>
</dbReference>
<keyword evidence="2" id="KW-1185">Reference proteome</keyword>
<comment type="caution">
    <text evidence="1">The sequence shown here is derived from an EMBL/GenBank/DDBJ whole genome shotgun (WGS) entry which is preliminary data.</text>
</comment>
<gene>
    <name evidence="1" type="ORF">OLEA9_A005300</name>
</gene>
<dbReference type="PANTHER" id="PTHR31300:SF2">
    <property type="entry name" value="LIPASE-LIKE PROTEIN"/>
    <property type="match status" value="1"/>
</dbReference>
<dbReference type="EMBL" id="CACTIH010005705">
    <property type="protein sequence ID" value="CAA3000689.1"/>
    <property type="molecule type" value="Genomic_DNA"/>
</dbReference>
<organism evidence="1 2">
    <name type="scientific">Olea europaea subsp. europaea</name>
    <dbReference type="NCBI Taxonomy" id="158383"/>
    <lineage>
        <taxon>Eukaryota</taxon>
        <taxon>Viridiplantae</taxon>
        <taxon>Streptophyta</taxon>
        <taxon>Embryophyta</taxon>
        <taxon>Tracheophyta</taxon>
        <taxon>Spermatophyta</taxon>
        <taxon>Magnoliopsida</taxon>
        <taxon>eudicotyledons</taxon>
        <taxon>Gunneridae</taxon>
        <taxon>Pentapetalae</taxon>
        <taxon>asterids</taxon>
        <taxon>lamiids</taxon>
        <taxon>Lamiales</taxon>
        <taxon>Oleaceae</taxon>
        <taxon>Oleeae</taxon>
        <taxon>Olea</taxon>
    </lineage>
</organism>
<name>A0A8S0T973_OLEEU</name>
<proteinExistence type="predicted"/>
<dbReference type="Gramene" id="OE9A005300T1">
    <property type="protein sequence ID" value="OE9A005300C1"/>
    <property type="gene ID" value="OE9A005300"/>
</dbReference>
<sequence length="94" mass="10564">MWLKLQSPMGLFSGRMNLDMWYVELAVGGSKVHACRNDKLVWRHIPGLRAHTVWELVRPLRRALHGLDPRTIASIFSNAICVGENKINGDAASL</sequence>
<dbReference type="AlphaFoldDB" id="A0A8S0T973"/>
<evidence type="ECO:0000313" key="2">
    <source>
        <dbReference type="Proteomes" id="UP000594638"/>
    </source>
</evidence>
<evidence type="ECO:0000313" key="1">
    <source>
        <dbReference type="EMBL" id="CAA3000689.1"/>
    </source>
</evidence>
<dbReference type="PANTHER" id="PTHR31300">
    <property type="entry name" value="LIPASE"/>
    <property type="match status" value="1"/>
</dbReference>